<gene>
    <name evidence="2" type="ORF">BHQ18_08165</name>
</gene>
<keyword evidence="3" id="KW-1185">Reference proteome</keyword>
<keyword evidence="1" id="KW-1133">Transmembrane helix</keyword>
<evidence type="ECO:0000313" key="3">
    <source>
        <dbReference type="Proteomes" id="UP000094053"/>
    </source>
</evidence>
<dbReference type="EMBL" id="MIHA01000005">
    <property type="protein sequence ID" value="ODQ90705.1"/>
    <property type="molecule type" value="Genomic_DNA"/>
</dbReference>
<keyword evidence="1" id="KW-0472">Membrane</keyword>
<evidence type="ECO:0008006" key="4">
    <source>
        <dbReference type="Google" id="ProtNLM"/>
    </source>
</evidence>
<dbReference type="AlphaFoldDB" id="A0A1E3RLE8"/>
<dbReference type="OrthoDB" id="4559777at2"/>
<feature type="transmembrane region" description="Helical" evidence="1">
    <location>
        <begin position="67"/>
        <end position="91"/>
    </location>
</feature>
<evidence type="ECO:0000313" key="2">
    <source>
        <dbReference type="EMBL" id="ODQ90705.1"/>
    </source>
</evidence>
<name>A0A1E3RLE8_MYCFV</name>
<feature type="transmembrane region" description="Helical" evidence="1">
    <location>
        <begin position="112"/>
        <end position="136"/>
    </location>
</feature>
<dbReference type="Proteomes" id="UP000094053">
    <property type="component" value="Unassembled WGS sequence"/>
</dbReference>
<accession>A0A1E3RLE8</accession>
<comment type="caution">
    <text evidence="2">The sequence shown here is derived from an EMBL/GenBank/DDBJ whole genome shotgun (WGS) entry which is preliminary data.</text>
</comment>
<sequence length="139" mass="14428">MAIASLILWILTAGGGAFMLAKWVSGGGHRGSTTSQLPPPVVFGHFVLAAVGLVLWIVYVVTDNHPVGWIGLALLVPVAILGFIMLARWLAGRRERTGTTPRSEAAPPEHSFPVPVVVAHGVLAVATIVAALLALAEVG</sequence>
<evidence type="ECO:0000256" key="1">
    <source>
        <dbReference type="SAM" id="Phobius"/>
    </source>
</evidence>
<feature type="transmembrane region" description="Helical" evidence="1">
    <location>
        <begin position="37"/>
        <end position="61"/>
    </location>
</feature>
<feature type="transmembrane region" description="Helical" evidence="1">
    <location>
        <begin position="6"/>
        <end position="25"/>
    </location>
</feature>
<protein>
    <recommendedName>
        <fullName evidence="4">Integral membrane protein</fullName>
    </recommendedName>
</protein>
<keyword evidence="1" id="KW-0812">Transmembrane</keyword>
<organism evidence="2 3">
    <name type="scientific">Mycolicibacterium flavescens</name>
    <name type="common">Mycobacterium flavescens</name>
    <dbReference type="NCBI Taxonomy" id="1776"/>
    <lineage>
        <taxon>Bacteria</taxon>
        <taxon>Bacillati</taxon>
        <taxon>Actinomycetota</taxon>
        <taxon>Actinomycetes</taxon>
        <taxon>Mycobacteriales</taxon>
        <taxon>Mycobacteriaceae</taxon>
        <taxon>Mycolicibacterium</taxon>
    </lineage>
</organism>
<dbReference type="STRING" id="1776.BHQ18_08165"/>
<dbReference type="RefSeq" id="WP_069413101.1">
    <property type="nucleotide sequence ID" value="NZ_JACKUL010000026.1"/>
</dbReference>
<reference evidence="3" key="1">
    <citation type="submission" date="2016-09" db="EMBL/GenBank/DDBJ databases">
        <authorList>
            <person name="Greninger A.L."/>
            <person name="Jerome K.R."/>
            <person name="Mcnair B."/>
            <person name="Wallis C."/>
            <person name="Fang F."/>
        </authorList>
    </citation>
    <scope>NUCLEOTIDE SEQUENCE [LARGE SCALE GENOMIC DNA]</scope>
    <source>
        <strain evidence="3">M6</strain>
    </source>
</reference>
<proteinExistence type="predicted"/>